<dbReference type="Pfam" id="PF03828">
    <property type="entry name" value="PAP_assoc"/>
    <property type="match status" value="1"/>
</dbReference>
<keyword evidence="8" id="KW-0862">Zinc</keyword>
<feature type="compositionally biased region" description="Basic and acidic residues" evidence="10">
    <location>
        <begin position="738"/>
        <end position="758"/>
    </location>
</feature>
<evidence type="ECO:0000313" key="13">
    <source>
        <dbReference type="Proteomes" id="UP000054560"/>
    </source>
</evidence>
<reference evidence="12 13" key="1">
    <citation type="submission" date="2011-02" db="EMBL/GenBank/DDBJ databases">
        <title>The Genome Sequence of Sphaeroforma arctica JP610.</title>
        <authorList>
            <consortium name="The Broad Institute Genome Sequencing Platform"/>
            <person name="Russ C."/>
            <person name="Cuomo C."/>
            <person name="Young S.K."/>
            <person name="Zeng Q."/>
            <person name="Gargeya S."/>
            <person name="Alvarado L."/>
            <person name="Berlin A."/>
            <person name="Chapman S.B."/>
            <person name="Chen Z."/>
            <person name="Freedman E."/>
            <person name="Gellesch M."/>
            <person name="Goldberg J."/>
            <person name="Griggs A."/>
            <person name="Gujja S."/>
            <person name="Heilman E."/>
            <person name="Heiman D."/>
            <person name="Howarth C."/>
            <person name="Mehta T."/>
            <person name="Neiman D."/>
            <person name="Pearson M."/>
            <person name="Roberts A."/>
            <person name="Saif S."/>
            <person name="Shea T."/>
            <person name="Shenoy N."/>
            <person name="Sisk P."/>
            <person name="Stolte C."/>
            <person name="Sykes S."/>
            <person name="White J."/>
            <person name="Yandava C."/>
            <person name="Burger G."/>
            <person name="Gray M.W."/>
            <person name="Holland P.W.H."/>
            <person name="King N."/>
            <person name="Lang F.B.F."/>
            <person name="Roger A.J."/>
            <person name="Ruiz-Trillo I."/>
            <person name="Haas B."/>
            <person name="Nusbaum C."/>
            <person name="Birren B."/>
        </authorList>
    </citation>
    <scope>NUCLEOTIDE SEQUENCE [LARGE SCALE GENOMIC DNA]</scope>
    <source>
        <strain evidence="12 13">JP610</strain>
    </source>
</reference>
<comment type="cofactor">
    <cofactor evidence="1">
        <name>Mn(2+)</name>
        <dbReference type="ChEBI" id="CHEBI:29035"/>
    </cofactor>
</comment>
<keyword evidence="7" id="KW-0460">Magnesium</keyword>
<evidence type="ECO:0000256" key="10">
    <source>
        <dbReference type="SAM" id="MobiDB-lite"/>
    </source>
</evidence>
<evidence type="ECO:0000256" key="2">
    <source>
        <dbReference type="ARBA" id="ARBA00001946"/>
    </source>
</evidence>
<dbReference type="PANTHER" id="PTHR12271">
    <property type="entry name" value="POLY A POLYMERASE CID PAP -RELATED"/>
    <property type="match status" value="1"/>
</dbReference>
<protein>
    <recommendedName>
        <fullName evidence="11">CCHC-type domain-containing protein</fullName>
    </recommendedName>
</protein>
<sequence>MKVLTNAMAKLAMTVKATGKNVVQDSSEVEPARDALKEKEIEDKKAGELNKKQAERTLLKKHYTDRVLEGLAAIAERYNGGDMTPLDAAELLILRRANAIIPERGFTFVNITQVEKTLLLIGAAVAALLSTTRPVELAKMVQTQAGEMLMVMQEYIPHALNCLDGIMAYHKLNQSSNHNTKSHQDDMVDPDVYDETKKELNAKKSDLNRIRERVKSLRADYGNVRSQWTAAINIEKKKVGMDLIPEKARALDIEIQTLVEELVPTREEEASKESVRAFIESILKEWLPDSEVLLFGSSQSGLGFKGCDLDMSLVVSPKDLTKQPTLSPELQGCNEDLYKADTRDVLPPRKDSEDNESPLADNDTPADGTQNEGGNDKSKETGDATKTAETKGLSSEGKVVLAMKKIFSAVKQDRVFTDILAITTARVPIIKFVHSPTGYECDICINNTLAVQNTTLLRLYALFDRRARELMLAVKWWAKRRGVNNSAGGTLSSYAYVIMTIHFLQHVKVLPNLQDARLCRDNAAKHSDGAVFCEDLKRAERVLAYRNPSTIGELLMQFFNYYAFNFSISEQAVTIRASQLRKKTYRPSTQQRRWRITVEDPFENEHDLGSVVFDHQGMVEIVTEFTRACYEVQSGSFVDHVAVPKEGVEKIVRRCNACADDDHASKHCPLDAKICRNCGLEGHIMAKCPEPPGRTAGMCFKCGRNGHWARDCPGVPQRSNNINRRGDNNNNNNNPRGYRNERNEGNRRDAPRNGRPDNRNAQQNHRMGDRARGDGPIPHPQQGRRQSHTRDRSPQQHNHNSPQQPNKATQQRKNAPLLENAPQQHTNDSNVAQQRSAGQQHSITTQQRRDNAQRPNGRDAPQPSHPHNNPAQGKDNGSKNDSVHVSGSVQQQRGSVFTKALTGLRSNEATAPIASDVVKQTSRTAIDSGGGEQDSTTKGNGSMIVLTKNTKRGSNSNSGVGKKTNGIARGDEAKLGKHANAEQQAQTGPTTRGKGQTNTRKKFNVENKTEGADTSGAKFGGGFSAGAQVGRGEVTQGNAEMAEKKKRKPKPWKSIKEVQPAQEQ</sequence>
<dbReference type="AlphaFoldDB" id="A0A0L0GBY1"/>
<feature type="compositionally biased region" description="Basic residues" evidence="10">
    <location>
        <begin position="1044"/>
        <end position="1053"/>
    </location>
</feature>
<evidence type="ECO:0000256" key="4">
    <source>
        <dbReference type="ARBA" id="ARBA00022490"/>
    </source>
</evidence>
<dbReference type="CDD" id="cd05402">
    <property type="entry name" value="NT_PAP_TUTase"/>
    <property type="match status" value="1"/>
</dbReference>
<evidence type="ECO:0000256" key="5">
    <source>
        <dbReference type="ARBA" id="ARBA00022679"/>
    </source>
</evidence>
<dbReference type="Gene3D" id="3.30.460.10">
    <property type="entry name" value="Beta Polymerase, domain 2"/>
    <property type="match status" value="2"/>
</dbReference>
<feature type="compositionally biased region" description="Polar residues" evidence="10">
    <location>
        <begin position="981"/>
        <end position="998"/>
    </location>
</feature>
<dbReference type="RefSeq" id="XP_014160402.1">
    <property type="nucleotide sequence ID" value="XM_014304927.1"/>
</dbReference>
<keyword evidence="6" id="KW-0479">Metal-binding</keyword>
<evidence type="ECO:0000256" key="1">
    <source>
        <dbReference type="ARBA" id="ARBA00001936"/>
    </source>
</evidence>
<evidence type="ECO:0000313" key="12">
    <source>
        <dbReference type="EMBL" id="KNC86500.1"/>
    </source>
</evidence>
<feature type="compositionally biased region" description="Basic and acidic residues" evidence="10">
    <location>
        <begin position="336"/>
        <end position="352"/>
    </location>
</feature>
<dbReference type="eggNOG" id="KOG2277">
    <property type="taxonomic scope" value="Eukaryota"/>
</dbReference>
<evidence type="ECO:0000256" key="9">
    <source>
        <dbReference type="SAM" id="Coils"/>
    </source>
</evidence>
<dbReference type="Gene3D" id="4.10.60.10">
    <property type="entry name" value="Zinc finger, CCHC-type"/>
    <property type="match status" value="2"/>
</dbReference>
<dbReference type="Proteomes" id="UP000054560">
    <property type="component" value="Unassembled WGS sequence"/>
</dbReference>
<evidence type="ECO:0000259" key="11">
    <source>
        <dbReference type="PROSITE" id="PS50158"/>
    </source>
</evidence>
<dbReference type="EMBL" id="KQ241649">
    <property type="protein sequence ID" value="KNC86500.1"/>
    <property type="molecule type" value="Genomic_DNA"/>
</dbReference>
<feature type="region of interest" description="Disordered" evidence="10">
    <location>
        <begin position="922"/>
        <end position="1064"/>
    </location>
</feature>
<feature type="domain" description="CCHC-type" evidence="11">
    <location>
        <begin position="675"/>
        <end position="690"/>
    </location>
</feature>
<dbReference type="SUPFAM" id="SSF81631">
    <property type="entry name" value="PAP/OAS1 substrate-binding domain"/>
    <property type="match status" value="1"/>
</dbReference>
<keyword evidence="4" id="KW-0963">Cytoplasm</keyword>
<dbReference type="InterPro" id="IPR001878">
    <property type="entry name" value="Znf_CCHC"/>
</dbReference>
<dbReference type="InterPro" id="IPR043519">
    <property type="entry name" value="NT_sf"/>
</dbReference>
<evidence type="ECO:0000256" key="3">
    <source>
        <dbReference type="ARBA" id="ARBA00004496"/>
    </source>
</evidence>
<feature type="compositionally biased region" description="Low complexity" evidence="10">
    <location>
        <begin position="795"/>
        <end position="806"/>
    </location>
</feature>
<comment type="cofactor">
    <cofactor evidence="2">
        <name>Mg(2+)</name>
        <dbReference type="ChEBI" id="CHEBI:18420"/>
    </cofactor>
</comment>
<gene>
    <name evidence="12" type="ORF">SARC_01371</name>
</gene>
<dbReference type="eggNOG" id="KOG4400">
    <property type="taxonomic scope" value="Eukaryota"/>
</dbReference>
<name>A0A0L0GBY1_9EUKA</name>
<keyword evidence="9" id="KW-0175">Coiled coil</keyword>
<feature type="region of interest" description="Disordered" evidence="10">
    <location>
        <begin position="321"/>
        <end position="390"/>
    </location>
</feature>
<proteinExistence type="predicted"/>
<dbReference type="Pfam" id="PF00098">
    <property type="entry name" value="zf-CCHC"/>
    <property type="match status" value="1"/>
</dbReference>
<keyword evidence="5" id="KW-0808">Transferase</keyword>
<feature type="region of interest" description="Disordered" evidence="10">
    <location>
        <begin position="710"/>
        <end position="894"/>
    </location>
</feature>
<dbReference type="Gene3D" id="1.10.1410.10">
    <property type="match status" value="1"/>
</dbReference>
<dbReference type="GO" id="GO:0003676">
    <property type="term" value="F:nucleic acid binding"/>
    <property type="evidence" value="ECO:0007669"/>
    <property type="project" value="InterPro"/>
</dbReference>
<dbReference type="GO" id="GO:0005737">
    <property type="term" value="C:cytoplasm"/>
    <property type="evidence" value="ECO:0007669"/>
    <property type="project" value="UniProtKB-SubCell"/>
</dbReference>
<dbReference type="GeneID" id="25901875"/>
<dbReference type="InterPro" id="IPR054708">
    <property type="entry name" value="MTPAP-like_central"/>
</dbReference>
<dbReference type="GO" id="GO:0031123">
    <property type="term" value="P:RNA 3'-end processing"/>
    <property type="evidence" value="ECO:0007669"/>
    <property type="project" value="TreeGrafter"/>
</dbReference>
<evidence type="ECO:0000256" key="7">
    <source>
        <dbReference type="ARBA" id="ARBA00022842"/>
    </source>
</evidence>
<dbReference type="SUPFAM" id="SSF57756">
    <property type="entry name" value="Retrovirus zinc finger-like domains"/>
    <property type="match status" value="1"/>
</dbReference>
<accession>A0A0L0GBY1</accession>
<dbReference type="PROSITE" id="PS50158">
    <property type="entry name" value="ZF_CCHC"/>
    <property type="match status" value="2"/>
</dbReference>
<keyword evidence="13" id="KW-1185">Reference proteome</keyword>
<comment type="subcellular location">
    <subcellularLocation>
        <location evidence="3">Cytoplasm</location>
    </subcellularLocation>
</comment>
<dbReference type="GO" id="GO:0008270">
    <property type="term" value="F:zinc ion binding"/>
    <property type="evidence" value="ECO:0007669"/>
    <property type="project" value="UniProtKB-KW"/>
</dbReference>
<dbReference type="OrthoDB" id="2274644at2759"/>
<keyword evidence="8" id="KW-0863">Zinc-finger</keyword>
<dbReference type="SUPFAM" id="SSF81301">
    <property type="entry name" value="Nucleotidyltransferase"/>
    <property type="match status" value="1"/>
</dbReference>
<dbReference type="STRING" id="667725.A0A0L0GBY1"/>
<evidence type="ECO:0000256" key="8">
    <source>
        <dbReference type="PROSITE-ProRule" id="PRU00047"/>
    </source>
</evidence>
<feature type="compositionally biased region" description="Polar residues" evidence="10">
    <location>
        <begin position="821"/>
        <end position="846"/>
    </location>
</feature>
<evidence type="ECO:0000256" key="6">
    <source>
        <dbReference type="ARBA" id="ARBA00022723"/>
    </source>
</evidence>
<feature type="domain" description="CCHC-type" evidence="11">
    <location>
        <begin position="699"/>
        <end position="713"/>
    </location>
</feature>
<feature type="compositionally biased region" description="Polar residues" evidence="10">
    <location>
        <begin position="883"/>
        <end position="894"/>
    </location>
</feature>
<organism evidence="12 13">
    <name type="scientific">Sphaeroforma arctica JP610</name>
    <dbReference type="NCBI Taxonomy" id="667725"/>
    <lineage>
        <taxon>Eukaryota</taxon>
        <taxon>Ichthyosporea</taxon>
        <taxon>Ichthyophonida</taxon>
        <taxon>Sphaeroforma</taxon>
    </lineage>
</organism>
<dbReference type="PANTHER" id="PTHR12271:SF40">
    <property type="entry name" value="POLY(A) RNA POLYMERASE GLD2"/>
    <property type="match status" value="1"/>
</dbReference>
<dbReference type="InterPro" id="IPR036875">
    <property type="entry name" value="Znf_CCHC_sf"/>
</dbReference>
<dbReference type="GO" id="GO:0016779">
    <property type="term" value="F:nucleotidyltransferase activity"/>
    <property type="evidence" value="ECO:0007669"/>
    <property type="project" value="TreeGrafter"/>
</dbReference>
<dbReference type="SMART" id="SM00343">
    <property type="entry name" value="ZnF_C2HC"/>
    <property type="match status" value="3"/>
</dbReference>
<feature type="compositionally biased region" description="Basic and acidic residues" evidence="10">
    <location>
        <begin position="374"/>
        <end position="389"/>
    </location>
</feature>
<feature type="compositionally biased region" description="Low complexity" evidence="10">
    <location>
        <begin position="718"/>
        <end position="737"/>
    </location>
</feature>
<dbReference type="Pfam" id="PF22600">
    <property type="entry name" value="MTPAP-like_central"/>
    <property type="match status" value="1"/>
</dbReference>
<feature type="coiled-coil region" evidence="9">
    <location>
        <begin position="193"/>
        <end position="227"/>
    </location>
</feature>
<dbReference type="InterPro" id="IPR002058">
    <property type="entry name" value="PAP_assoc"/>
</dbReference>